<dbReference type="Gene3D" id="3.40.50.2300">
    <property type="match status" value="2"/>
</dbReference>
<dbReference type="Pfam" id="PF00356">
    <property type="entry name" value="LacI"/>
    <property type="match status" value="1"/>
</dbReference>
<dbReference type="Pfam" id="PF13377">
    <property type="entry name" value="Peripla_BP_3"/>
    <property type="match status" value="1"/>
</dbReference>
<dbReference type="Proteomes" id="UP001138997">
    <property type="component" value="Unassembled WGS sequence"/>
</dbReference>
<evidence type="ECO:0000313" key="6">
    <source>
        <dbReference type="Proteomes" id="UP001138997"/>
    </source>
</evidence>
<keyword evidence="1" id="KW-0805">Transcription regulation</keyword>
<evidence type="ECO:0000256" key="2">
    <source>
        <dbReference type="ARBA" id="ARBA00023125"/>
    </source>
</evidence>
<evidence type="ECO:0000256" key="1">
    <source>
        <dbReference type="ARBA" id="ARBA00023015"/>
    </source>
</evidence>
<dbReference type="PROSITE" id="PS50932">
    <property type="entry name" value="HTH_LACI_2"/>
    <property type="match status" value="1"/>
</dbReference>
<keyword evidence="2" id="KW-0238">DNA-binding</keyword>
<dbReference type="PANTHER" id="PTHR30146">
    <property type="entry name" value="LACI-RELATED TRANSCRIPTIONAL REPRESSOR"/>
    <property type="match status" value="1"/>
</dbReference>
<dbReference type="SUPFAM" id="SSF53822">
    <property type="entry name" value="Periplasmic binding protein-like I"/>
    <property type="match status" value="1"/>
</dbReference>
<dbReference type="InterPro" id="IPR028082">
    <property type="entry name" value="Peripla_BP_I"/>
</dbReference>
<dbReference type="GO" id="GO:0000976">
    <property type="term" value="F:transcription cis-regulatory region binding"/>
    <property type="evidence" value="ECO:0007669"/>
    <property type="project" value="TreeGrafter"/>
</dbReference>
<evidence type="ECO:0000259" key="4">
    <source>
        <dbReference type="PROSITE" id="PS50932"/>
    </source>
</evidence>
<accession>A0A9X1SZJ0</accession>
<dbReference type="SUPFAM" id="SSF47413">
    <property type="entry name" value="lambda repressor-like DNA-binding domains"/>
    <property type="match status" value="1"/>
</dbReference>
<keyword evidence="6" id="KW-1185">Reference proteome</keyword>
<feature type="domain" description="HTH lacI-type" evidence="4">
    <location>
        <begin position="10"/>
        <end position="64"/>
    </location>
</feature>
<evidence type="ECO:0000256" key="3">
    <source>
        <dbReference type="ARBA" id="ARBA00023163"/>
    </source>
</evidence>
<evidence type="ECO:0000313" key="5">
    <source>
        <dbReference type="EMBL" id="MCD5312043.1"/>
    </source>
</evidence>
<dbReference type="PROSITE" id="PS00356">
    <property type="entry name" value="HTH_LACI_1"/>
    <property type="match status" value="1"/>
</dbReference>
<sequence>MPGGGEAMAVTLRDVALAAGVSPSTVSRALTVPEKVDERTRERILTLAAELGYRPNRAARGLITGRTGNLGLLVPDLANPFFPGLVKAIQARALESDYQVFVVDTDEDVALEPELIRQLAKQVDGLLLCSPRMRPATLREATEATPTVLVNRALARVSSVTFENGEGTSALIRHLAGLGHRRIGFVGGPAGSWSGAQRLRGVRTACATAGLLLHELGQVAPTFEGGTSALELVLRAPVTAVVAYNDLVAIGLSQALAERSIEVPGRISVAGFDDIPMAGMIRPSLTTVAMPLARAGSAAVDLLLRHLGEPEPRVRQIQVPTALRVRGSTGPSLGLDES</sequence>
<dbReference type="RefSeq" id="WP_231441860.1">
    <property type="nucleotide sequence ID" value="NZ_JAJOMB010000006.1"/>
</dbReference>
<protein>
    <submittedName>
        <fullName evidence="5">LacI family transcriptional regulator</fullName>
    </submittedName>
</protein>
<dbReference type="GO" id="GO:0003700">
    <property type="term" value="F:DNA-binding transcription factor activity"/>
    <property type="evidence" value="ECO:0007669"/>
    <property type="project" value="TreeGrafter"/>
</dbReference>
<gene>
    <name evidence="5" type="ORF">LR394_14115</name>
</gene>
<dbReference type="InterPro" id="IPR010982">
    <property type="entry name" value="Lambda_DNA-bd_dom_sf"/>
</dbReference>
<dbReference type="CDD" id="cd01392">
    <property type="entry name" value="HTH_LacI"/>
    <property type="match status" value="1"/>
</dbReference>
<proteinExistence type="predicted"/>
<reference evidence="5" key="1">
    <citation type="submission" date="2021-11" db="EMBL/GenBank/DDBJ databases">
        <title>Streptomyces corallinus and Kineosporia corallina sp. nov., two new coral-derived marine actinobacteria.</title>
        <authorList>
            <person name="Buangrab K."/>
            <person name="Sutthacheep M."/>
            <person name="Yeemin T."/>
            <person name="Harunari E."/>
            <person name="Igarashi Y."/>
            <person name="Sripreechasak P."/>
            <person name="Kanchanasin P."/>
            <person name="Tanasupawat S."/>
            <person name="Phongsopitanun W."/>
        </authorList>
    </citation>
    <scope>NUCLEOTIDE SEQUENCE</scope>
    <source>
        <strain evidence="5">JCM 31032</strain>
    </source>
</reference>
<dbReference type="PANTHER" id="PTHR30146:SF138">
    <property type="entry name" value="TRANSCRIPTIONAL REGULATORY PROTEIN"/>
    <property type="match status" value="1"/>
</dbReference>
<dbReference type="Gene3D" id="1.10.260.40">
    <property type="entry name" value="lambda repressor-like DNA-binding domains"/>
    <property type="match status" value="1"/>
</dbReference>
<keyword evidence="3" id="KW-0804">Transcription</keyword>
<comment type="caution">
    <text evidence="5">The sequence shown here is derived from an EMBL/GenBank/DDBJ whole genome shotgun (WGS) entry which is preliminary data.</text>
</comment>
<dbReference type="CDD" id="cd06267">
    <property type="entry name" value="PBP1_LacI_sugar_binding-like"/>
    <property type="match status" value="1"/>
</dbReference>
<dbReference type="SMART" id="SM00354">
    <property type="entry name" value="HTH_LACI"/>
    <property type="match status" value="1"/>
</dbReference>
<dbReference type="InterPro" id="IPR000843">
    <property type="entry name" value="HTH_LacI"/>
</dbReference>
<dbReference type="AlphaFoldDB" id="A0A9X1SZJ0"/>
<name>A0A9X1SZJ0_9ACTN</name>
<dbReference type="EMBL" id="JAJOMB010000006">
    <property type="protein sequence ID" value="MCD5312043.1"/>
    <property type="molecule type" value="Genomic_DNA"/>
</dbReference>
<dbReference type="InterPro" id="IPR046335">
    <property type="entry name" value="LacI/GalR-like_sensor"/>
</dbReference>
<organism evidence="5 6">
    <name type="scientific">Kineosporia babensis</name>
    <dbReference type="NCBI Taxonomy" id="499548"/>
    <lineage>
        <taxon>Bacteria</taxon>
        <taxon>Bacillati</taxon>
        <taxon>Actinomycetota</taxon>
        <taxon>Actinomycetes</taxon>
        <taxon>Kineosporiales</taxon>
        <taxon>Kineosporiaceae</taxon>
        <taxon>Kineosporia</taxon>
    </lineage>
</organism>